<dbReference type="Proteomes" id="UP000095255">
    <property type="component" value="Unassembled WGS sequence"/>
</dbReference>
<accession>A0A1E5L7V8</accession>
<organism evidence="1 2">
    <name type="scientific">Desulfuribacillus stibiiarsenatis</name>
    <dbReference type="NCBI Taxonomy" id="1390249"/>
    <lineage>
        <taxon>Bacteria</taxon>
        <taxon>Bacillati</taxon>
        <taxon>Bacillota</taxon>
        <taxon>Desulfuribacillia</taxon>
        <taxon>Desulfuribacillales</taxon>
        <taxon>Desulfuribacillaceae</taxon>
        <taxon>Desulfuribacillus</taxon>
    </lineage>
</organism>
<dbReference type="STRING" id="1390249.BHU72_11845"/>
<proteinExistence type="predicted"/>
<sequence length="89" mass="10553">MDKLIIRKKILRQQFTALANRCGQCFETKKKEFDQARVKGQRTQYLQSQDDCYHGCELHKKIREVEDELSHVKNMIHAYKSNERVIKGA</sequence>
<gene>
    <name evidence="1" type="ORF">BHU72_11845</name>
</gene>
<evidence type="ECO:0000313" key="1">
    <source>
        <dbReference type="EMBL" id="OEH86221.1"/>
    </source>
</evidence>
<comment type="caution">
    <text evidence="1">The sequence shown here is derived from an EMBL/GenBank/DDBJ whole genome shotgun (WGS) entry which is preliminary data.</text>
</comment>
<dbReference type="AlphaFoldDB" id="A0A1E5L7V8"/>
<evidence type="ECO:0000313" key="2">
    <source>
        <dbReference type="Proteomes" id="UP000095255"/>
    </source>
</evidence>
<reference evidence="1 2" key="1">
    <citation type="submission" date="2016-09" db="EMBL/GenBank/DDBJ databases">
        <title>Desulfuribacillus arsenicus sp. nov., an obligately anaerobic, dissimilatory arsenic- and antimonate-reducing bacterium isolated from anoxic sediments.</title>
        <authorList>
            <person name="Abin C.A."/>
            <person name="Hollibaugh J.T."/>
        </authorList>
    </citation>
    <scope>NUCLEOTIDE SEQUENCE [LARGE SCALE GENOMIC DNA]</scope>
    <source>
        <strain evidence="1 2">MLFW-2</strain>
    </source>
</reference>
<protein>
    <submittedName>
        <fullName evidence="1">Uncharacterized protein</fullName>
    </submittedName>
</protein>
<dbReference type="EMBL" id="MJAT01000006">
    <property type="protein sequence ID" value="OEH86221.1"/>
    <property type="molecule type" value="Genomic_DNA"/>
</dbReference>
<name>A0A1E5L7V8_9FIRM</name>
<dbReference type="RefSeq" id="WP_069701449.1">
    <property type="nucleotide sequence ID" value="NZ_MJAT01000006.1"/>
</dbReference>
<keyword evidence="2" id="KW-1185">Reference proteome</keyword>